<evidence type="ECO:0000256" key="7">
    <source>
        <dbReference type="ARBA" id="ARBA00022989"/>
    </source>
</evidence>
<evidence type="ECO:0000256" key="4">
    <source>
        <dbReference type="ARBA" id="ARBA00022679"/>
    </source>
</evidence>
<comment type="subcellular location">
    <subcellularLocation>
        <location evidence="1 11">Endoplasmic reticulum membrane</location>
        <topology evidence="1 11">Multi-pass membrane protein</topology>
    </subcellularLocation>
</comment>
<evidence type="ECO:0000256" key="3">
    <source>
        <dbReference type="ARBA" id="ARBA00022516"/>
    </source>
</evidence>
<proteinExistence type="inferred from homology"/>
<dbReference type="GeneTree" id="ENSGT01030000234582"/>
<evidence type="ECO:0000256" key="6">
    <source>
        <dbReference type="ARBA" id="ARBA00022824"/>
    </source>
</evidence>
<evidence type="ECO:0000256" key="2">
    <source>
        <dbReference type="ARBA" id="ARBA00005420"/>
    </source>
</evidence>
<gene>
    <name evidence="12" type="primary">AWAT2</name>
</gene>
<dbReference type="PANTHER" id="PTHR12317:SF12">
    <property type="entry name" value="ACYL-COA WAX ALCOHOL ACYLTRANSFERASE 2"/>
    <property type="match status" value="1"/>
</dbReference>
<dbReference type="GO" id="GO:0050252">
    <property type="term" value="F:retinol O-fatty-acyltransferase activity"/>
    <property type="evidence" value="ECO:0007669"/>
    <property type="project" value="Ensembl"/>
</dbReference>
<protein>
    <recommendedName>
        <fullName evidence="11">Acyltransferase</fullName>
        <ecNumber evidence="11">2.3.1.-</ecNumber>
    </recommendedName>
</protein>
<dbReference type="GO" id="GO:0010025">
    <property type="term" value="P:wax biosynthetic process"/>
    <property type="evidence" value="ECO:0007669"/>
    <property type="project" value="Ensembl"/>
</dbReference>
<keyword evidence="10" id="KW-0012">Acyltransferase</keyword>
<reference evidence="12 13" key="1">
    <citation type="journal article" date="2015" name="Annu Rev Anim Biosci">
        <title>The Genome 10K Project: a way forward.</title>
        <authorList>
            <person name="Koepfli K.P."/>
            <person name="Paten B."/>
            <person name="O'Brien S.J."/>
            <person name="Koepfli K.P."/>
            <person name="Paten B."/>
            <person name="Antunes A."/>
            <person name="Belov K."/>
            <person name="Bustamante C."/>
            <person name="Castoe T.A."/>
            <person name="Clawson H."/>
            <person name="Crawford A.J."/>
            <person name="Diekhans M."/>
            <person name="Distel D."/>
            <person name="Durbin R."/>
            <person name="Earl D."/>
            <person name="Fujita M.K."/>
            <person name="Gamble T."/>
            <person name="Georges A."/>
            <person name="Gemmell N."/>
            <person name="Gilbert M.T."/>
            <person name="Graves J.M."/>
            <person name="Green R.E."/>
            <person name="Hickey G."/>
            <person name="Jarvis E.D."/>
            <person name="Johnson W."/>
            <person name="Komissarov A."/>
            <person name="Korf I."/>
            <person name="Kuhn R."/>
            <person name="Larkin D.M."/>
            <person name="Lewin H."/>
            <person name="Lopez J.V."/>
            <person name="Ma J."/>
            <person name="Marques-Bonet T."/>
            <person name="Miller W."/>
            <person name="Murphy R."/>
            <person name="Pevzner P."/>
            <person name="Shapiro B."/>
            <person name="Steiner C."/>
            <person name="Tamazian G."/>
            <person name="Venkatesh B."/>
            <person name="Wang J."/>
            <person name="Wayne R."/>
            <person name="Wiley E."/>
            <person name="Yang H."/>
            <person name="Zhang G."/>
            <person name="Haussler D."/>
            <person name="Ryder O."/>
            <person name="O'Brien S.J."/>
        </authorList>
    </citation>
    <scope>NUCLEOTIDE SEQUENCE</scope>
</reference>
<sequence length="303" mass="34586">FWWPHQCDPPLALGRASVRDCSQLTDVTTGILLNLYLVVFTPYWPVTVLVLTWLALPGRPWSEVRVSCVWKQYHEYFPLQVLKTHISPSHNYVPVRHPHGLMSYSCFGHFATNTSGFSMIFPGITPWMLTLGAFFWVSFLRDYAMSRELALSSPSPMDCLLTQKGTGNMLAECRDSWPGCTTLLCDMPFLCRGPLLPAYAFGETGLYNQYIFTPGGLVDCFQKWLHSMAHIYPCAFSGYDFTENSWALRPVLVGEPLPVPKIEKLSQEMVDKYHAFYMGTLRRLFDQHKVKFDGSDTQELVKV</sequence>
<evidence type="ECO:0000313" key="12">
    <source>
        <dbReference type="Ensembl" id="ENSRFEP00010000098.1"/>
    </source>
</evidence>
<evidence type="ECO:0000256" key="11">
    <source>
        <dbReference type="RuleBase" id="RU367023"/>
    </source>
</evidence>
<comment type="similarity">
    <text evidence="2 11">Belongs to the diacylglycerol acyltransferase family.</text>
</comment>
<dbReference type="Proteomes" id="UP000472240">
    <property type="component" value="Chromosome 1"/>
</dbReference>
<keyword evidence="7 11" id="KW-1133">Transmembrane helix</keyword>
<evidence type="ECO:0000256" key="8">
    <source>
        <dbReference type="ARBA" id="ARBA00023098"/>
    </source>
</evidence>
<keyword evidence="13" id="KW-1185">Reference proteome</keyword>
<dbReference type="Ensembl" id="ENSRFET00010000109.1">
    <property type="protein sequence ID" value="ENSRFEP00010000098.1"/>
    <property type="gene ID" value="ENSRFEG00010000070.1"/>
</dbReference>
<feature type="transmembrane region" description="Helical" evidence="11">
    <location>
        <begin position="119"/>
        <end position="139"/>
    </location>
</feature>
<dbReference type="InParanoid" id="A0A671DI30"/>
<dbReference type="OMA" id="IMIANAH"/>
<reference evidence="12" key="5">
    <citation type="submission" date="2025-09" db="UniProtKB">
        <authorList>
            <consortium name="Ensembl"/>
        </authorList>
    </citation>
    <scope>IDENTIFICATION</scope>
</reference>
<evidence type="ECO:0000256" key="9">
    <source>
        <dbReference type="ARBA" id="ARBA00023136"/>
    </source>
</evidence>
<evidence type="ECO:0000313" key="13">
    <source>
        <dbReference type="Proteomes" id="UP000472240"/>
    </source>
</evidence>
<reference evidence="13" key="3">
    <citation type="submission" date="2018-12" db="EMBL/GenBank/DDBJ databases">
        <title>G10K-VGP greater horseshoe bat female genome, primary haplotype.</title>
        <authorList>
            <person name="Teeling E."/>
            <person name="Myers G."/>
            <person name="Vernes S."/>
            <person name="Pippel M."/>
            <person name="Winkler S."/>
            <person name="Fedrigo O."/>
            <person name="Rhie A."/>
            <person name="Koren S."/>
            <person name="Phillippy A."/>
            <person name="Lewin H."/>
            <person name="Damas J."/>
            <person name="Howe K."/>
            <person name="Mountcastle J."/>
            <person name="Jarvis E.D."/>
        </authorList>
    </citation>
    <scope>NUCLEOTIDE SEQUENCE [LARGE SCALE GENOMIC DNA]</scope>
</reference>
<dbReference type="PANTHER" id="PTHR12317">
    <property type="entry name" value="DIACYLGLYCEROL O-ACYLTRANSFERASE"/>
    <property type="match status" value="1"/>
</dbReference>
<dbReference type="Pfam" id="PF03982">
    <property type="entry name" value="DAGAT"/>
    <property type="match status" value="1"/>
</dbReference>
<evidence type="ECO:0000256" key="10">
    <source>
        <dbReference type="ARBA" id="ARBA00023315"/>
    </source>
</evidence>
<keyword evidence="8" id="KW-0443">Lipid metabolism</keyword>
<keyword evidence="4 11" id="KW-0808">Transferase</keyword>
<dbReference type="AlphaFoldDB" id="A0A671DI30"/>
<keyword evidence="6 11" id="KW-0256">Endoplasmic reticulum</keyword>
<reference evidence="12" key="4">
    <citation type="submission" date="2025-08" db="UniProtKB">
        <authorList>
            <consortium name="Ensembl"/>
        </authorList>
    </citation>
    <scope>IDENTIFICATION</scope>
</reference>
<accession>A0A671DI30</accession>
<name>A0A671DI30_RHIFE</name>
<reference evidence="12 13" key="2">
    <citation type="journal article" date="2018" name="Annu Rev Anim Biosci">
        <title>Bat Biology, Genomes, and the Bat1K Project: To Generate Chromosome-Level Genomes for All Living Bat Species.</title>
        <authorList>
            <person name="Teeling E.C."/>
            <person name="Vernes S.C."/>
            <person name="Davalos L.M."/>
            <person name="Ray D.A."/>
            <person name="Gilbert M.T.P."/>
            <person name="Myers E."/>
        </authorList>
    </citation>
    <scope>NUCLEOTIDE SEQUENCE</scope>
</reference>
<dbReference type="InterPro" id="IPR007130">
    <property type="entry name" value="DAGAT"/>
</dbReference>
<keyword evidence="9 11" id="KW-0472">Membrane</keyword>
<feature type="transmembrane region" description="Helical" evidence="11">
    <location>
        <begin position="33"/>
        <end position="56"/>
    </location>
</feature>
<evidence type="ECO:0000256" key="1">
    <source>
        <dbReference type="ARBA" id="ARBA00004477"/>
    </source>
</evidence>
<dbReference type="GO" id="GO:0006640">
    <property type="term" value="P:monoacylglycerol biosynthetic process"/>
    <property type="evidence" value="ECO:0007669"/>
    <property type="project" value="Ensembl"/>
</dbReference>
<dbReference type="GO" id="GO:0005789">
    <property type="term" value="C:endoplasmic reticulum membrane"/>
    <property type="evidence" value="ECO:0007669"/>
    <property type="project" value="UniProtKB-SubCell"/>
</dbReference>
<evidence type="ECO:0000256" key="5">
    <source>
        <dbReference type="ARBA" id="ARBA00022692"/>
    </source>
</evidence>
<organism evidence="12 13">
    <name type="scientific">Rhinolophus ferrumequinum</name>
    <name type="common">Greater horseshoe bat</name>
    <dbReference type="NCBI Taxonomy" id="59479"/>
    <lineage>
        <taxon>Eukaryota</taxon>
        <taxon>Metazoa</taxon>
        <taxon>Chordata</taxon>
        <taxon>Craniata</taxon>
        <taxon>Vertebrata</taxon>
        <taxon>Euteleostomi</taxon>
        <taxon>Mammalia</taxon>
        <taxon>Eutheria</taxon>
        <taxon>Laurasiatheria</taxon>
        <taxon>Chiroptera</taxon>
        <taxon>Yinpterochiroptera</taxon>
        <taxon>Rhinolophoidea</taxon>
        <taxon>Rhinolophidae</taxon>
        <taxon>Rhinolophinae</taxon>
        <taxon>Rhinolophus</taxon>
    </lineage>
</organism>
<keyword evidence="5 11" id="KW-0812">Transmembrane</keyword>
<keyword evidence="3" id="KW-0444">Lipid biosynthesis</keyword>
<dbReference type="EC" id="2.3.1.-" evidence="11"/>